<comment type="cofactor">
    <cofactor evidence="1">
        <name>Mg(2+)</name>
        <dbReference type="ChEBI" id="CHEBI:18420"/>
    </cofactor>
</comment>
<keyword evidence="1" id="KW-0479">Metal-binding</keyword>
<dbReference type="SMART" id="SM00332">
    <property type="entry name" value="PP2Cc"/>
    <property type="match status" value="1"/>
</dbReference>
<feature type="region of interest" description="Disordered" evidence="2">
    <location>
        <begin position="398"/>
        <end position="417"/>
    </location>
</feature>
<feature type="domain" description="PPM-type phosphatase" evidence="3">
    <location>
        <begin position="198"/>
        <end position="646"/>
    </location>
</feature>
<organism evidence="4 5">
    <name type="scientific">Jaapia argillacea MUCL 33604</name>
    <dbReference type="NCBI Taxonomy" id="933084"/>
    <lineage>
        <taxon>Eukaryota</taxon>
        <taxon>Fungi</taxon>
        <taxon>Dikarya</taxon>
        <taxon>Basidiomycota</taxon>
        <taxon>Agaricomycotina</taxon>
        <taxon>Agaricomycetes</taxon>
        <taxon>Agaricomycetidae</taxon>
        <taxon>Jaapiales</taxon>
        <taxon>Jaapiaceae</taxon>
        <taxon>Jaapia</taxon>
    </lineage>
</organism>
<dbReference type="InParanoid" id="A0A067PQG2"/>
<name>A0A067PQG2_9AGAM</name>
<dbReference type="SUPFAM" id="SSF81606">
    <property type="entry name" value="PP2C-like"/>
    <property type="match status" value="1"/>
</dbReference>
<dbReference type="Gene3D" id="3.60.40.10">
    <property type="entry name" value="PPM-type phosphatase domain"/>
    <property type="match status" value="1"/>
</dbReference>
<accession>A0A067PQG2</accession>
<comment type="catalytic activity">
    <reaction evidence="1">
        <text>O-phospho-L-seryl-[protein] + H2O = L-seryl-[protein] + phosphate</text>
        <dbReference type="Rhea" id="RHEA:20629"/>
        <dbReference type="Rhea" id="RHEA-COMP:9863"/>
        <dbReference type="Rhea" id="RHEA-COMP:11604"/>
        <dbReference type="ChEBI" id="CHEBI:15377"/>
        <dbReference type="ChEBI" id="CHEBI:29999"/>
        <dbReference type="ChEBI" id="CHEBI:43474"/>
        <dbReference type="ChEBI" id="CHEBI:83421"/>
        <dbReference type="EC" id="3.1.3.16"/>
    </reaction>
</comment>
<dbReference type="InterPro" id="IPR036457">
    <property type="entry name" value="PPM-type-like_dom_sf"/>
</dbReference>
<comment type="cofactor">
    <cofactor evidence="1">
        <name>Mn(2+)</name>
        <dbReference type="ChEBI" id="CHEBI:29035"/>
    </cofactor>
</comment>
<keyword evidence="1" id="KW-0904">Protein phosphatase</keyword>
<dbReference type="PANTHER" id="PTHR12320">
    <property type="entry name" value="PROTEIN PHOSPHATASE 2C"/>
    <property type="match status" value="1"/>
</dbReference>
<evidence type="ECO:0000313" key="4">
    <source>
        <dbReference type="EMBL" id="KDQ52561.1"/>
    </source>
</evidence>
<dbReference type="GO" id="GO:0046872">
    <property type="term" value="F:metal ion binding"/>
    <property type="evidence" value="ECO:0007669"/>
    <property type="project" value="UniProtKB-UniRule"/>
</dbReference>
<gene>
    <name evidence="4" type="ORF">JAAARDRAFT_184148</name>
</gene>
<feature type="compositionally biased region" description="Low complexity" evidence="2">
    <location>
        <begin position="277"/>
        <end position="296"/>
    </location>
</feature>
<protein>
    <recommendedName>
        <fullName evidence="1">Protein phosphatase</fullName>
        <ecNumber evidence="1">3.1.3.16</ecNumber>
    </recommendedName>
</protein>
<feature type="compositionally biased region" description="Polar residues" evidence="2">
    <location>
        <begin position="403"/>
        <end position="416"/>
    </location>
</feature>
<feature type="compositionally biased region" description="Basic and acidic residues" evidence="2">
    <location>
        <begin position="609"/>
        <end position="618"/>
    </location>
</feature>
<keyword evidence="1" id="KW-0460">Magnesium</keyword>
<reference evidence="5" key="1">
    <citation type="journal article" date="2014" name="Proc. Natl. Acad. Sci. U.S.A.">
        <title>Extensive sampling of basidiomycete genomes demonstrates inadequacy of the white-rot/brown-rot paradigm for wood decay fungi.</title>
        <authorList>
            <person name="Riley R."/>
            <person name="Salamov A.A."/>
            <person name="Brown D.W."/>
            <person name="Nagy L.G."/>
            <person name="Floudas D."/>
            <person name="Held B.W."/>
            <person name="Levasseur A."/>
            <person name="Lombard V."/>
            <person name="Morin E."/>
            <person name="Otillar R."/>
            <person name="Lindquist E.A."/>
            <person name="Sun H."/>
            <person name="LaButti K.M."/>
            <person name="Schmutz J."/>
            <person name="Jabbour D."/>
            <person name="Luo H."/>
            <person name="Baker S.E."/>
            <person name="Pisabarro A.G."/>
            <person name="Walton J.D."/>
            <person name="Blanchette R.A."/>
            <person name="Henrissat B."/>
            <person name="Martin F."/>
            <person name="Cullen D."/>
            <person name="Hibbett D.S."/>
            <person name="Grigoriev I.V."/>
        </authorList>
    </citation>
    <scope>NUCLEOTIDE SEQUENCE [LARGE SCALE GENOMIC DNA]</scope>
    <source>
        <strain evidence="5">MUCL 33604</strain>
    </source>
</reference>
<feature type="region of interest" description="Disordered" evidence="2">
    <location>
        <begin position="594"/>
        <end position="618"/>
    </location>
</feature>
<dbReference type="PANTHER" id="PTHR12320:SF84">
    <property type="entry name" value="PROTEIN PHOSPHATASE"/>
    <property type="match status" value="1"/>
</dbReference>
<dbReference type="InterPro" id="IPR039123">
    <property type="entry name" value="PPTC7"/>
</dbReference>
<evidence type="ECO:0000256" key="1">
    <source>
        <dbReference type="RuleBase" id="RU366020"/>
    </source>
</evidence>
<dbReference type="OrthoDB" id="60843at2759"/>
<keyword evidence="5" id="KW-1185">Reference proteome</keyword>
<dbReference type="HOGENOM" id="CLU_428267_0_0_1"/>
<dbReference type="AlphaFoldDB" id="A0A067PQG2"/>
<keyword evidence="1" id="KW-0464">Manganese</keyword>
<dbReference type="PROSITE" id="PS51746">
    <property type="entry name" value="PPM_2"/>
    <property type="match status" value="1"/>
</dbReference>
<dbReference type="EC" id="3.1.3.16" evidence="1"/>
<dbReference type="Proteomes" id="UP000027265">
    <property type="component" value="Unassembled WGS sequence"/>
</dbReference>
<dbReference type="STRING" id="933084.A0A067PQG2"/>
<evidence type="ECO:0000259" key="3">
    <source>
        <dbReference type="PROSITE" id="PS51746"/>
    </source>
</evidence>
<feature type="compositionally biased region" description="Low complexity" evidence="2">
    <location>
        <begin position="118"/>
        <end position="128"/>
    </location>
</feature>
<dbReference type="GO" id="GO:0004722">
    <property type="term" value="F:protein serine/threonine phosphatase activity"/>
    <property type="evidence" value="ECO:0007669"/>
    <property type="project" value="UniProtKB-EC"/>
</dbReference>
<proteinExistence type="inferred from homology"/>
<feature type="region of interest" description="Disordered" evidence="2">
    <location>
        <begin position="16"/>
        <end position="72"/>
    </location>
</feature>
<feature type="region of interest" description="Disordered" evidence="2">
    <location>
        <begin position="277"/>
        <end position="311"/>
    </location>
</feature>
<evidence type="ECO:0000313" key="5">
    <source>
        <dbReference type="Proteomes" id="UP000027265"/>
    </source>
</evidence>
<comment type="similarity">
    <text evidence="1">Belongs to the PP2C family.</text>
</comment>
<dbReference type="EMBL" id="KL197739">
    <property type="protein sequence ID" value="KDQ52561.1"/>
    <property type="molecule type" value="Genomic_DNA"/>
</dbReference>
<keyword evidence="1" id="KW-0378">Hydrolase</keyword>
<feature type="compositionally biased region" description="Low complexity" evidence="2">
    <location>
        <begin position="21"/>
        <end position="48"/>
    </location>
</feature>
<sequence>MKPIPKRLYQSCAVIPRPVASSSSTHPVPRVRSSSVSSSRSLYTSTGPLFFDAPTPPPSRPGTHHIPSPARLPIEAKTEIELQFNPPHSTSPIQHSHAPHSHGQSSGPNPPFSLALTAPYANSSPSPSSPAFPHASFFPYSSFAPVPAYNPSASNEPESRSHAHRHTPRFYMDVGAYGIPKRQRPSKLPARHGQSSVPLYSSSAQTDYANLAVQVGEDAYFVRDNAMGVADGVGGWSRSKCKDVAVPTTSADLSPSALFARRLMHYCAEEIDAAAASSSTPSHTHSPTHSTRSPSPLTRPSPSPSLMSPLPRPVYDLEDTFPFDFEELNEELEDSLEELEDGLDVLNILESAYGAALKAHVISPNRVKVDEPPLGDVTATTTNSIGHTHIILPPSKFKAVPPSTLSETPSSQSAQSAEAVPLLTGSSTALLAVLDHSFAETSSTSGSGVPNPISISSVDPIDETLSQNRRGAVIKIAHLGDCMGMLVRGQEIVWRTEEMWSNFNTPLQLGPSSSTRPTDARVFTVPVEADDILILASDGLSDNLWDEEVLDEVVRFRRSFLDNTPKGSVHSRGLLGRKALAGMLSEALCSRARRVSERSRSSPLGDSSPDGKFKIDETPFARRAREEGRVFCGGKNDDISVLVALISPSPPTP</sequence>
<feature type="region of interest" description="Disordered" evidence="2">
    <location>
        <begin position="84"/>
        <end position="128"/>
    </location>
</feature>
<evidence type="ECO:0000256" key="2">
    <source>
        <dbReference type="SAM" id="MobiDB-lite"/>
    </source>
</evidence>
<dbReference type="InterPro" id="IPR001932">
    <property type="entry name" value="PPM-type_phosphatase-like_dom"/>
</dbReference>
<comment type="catalytic activity">
    <reaction evidence="1">
        <text>O-phospho-L-threonyl-[protein] + H2O = L-threonyl-[protein] + phosphate</text>
        <dbReference type="Rhea" id="RHEA:47004"/>
        <dbReference type="Rhea" id="RHEA-COMP:11060"/>
        <dbReference type="Rhea" id="RHEA-COMP:11605"/>
        <dbReference type="ChEBI" id="CHEBI:15377"/>
        <dbReference type="ChEBI" id="CHEBI:30013"/>
        <dbReference type="ChEBI" id="CHEBI:43474"/>
        <dbReference type="ChEBI" id="CHEBI:61977"/>
        <dbReference type="EC" id="3.1.3.16"/>
    </reaction>
</comment>